<sequence>MFSATSNFSNQRQADLAGKVAVITGASRGIGRATALNLASRGCSILGTCSKPDSIPLFDALRDEAKAVTPPGSAEVKVVGIAADIFTPDCHQTITNALEQHFSSRVDIFVNNAADPRPGTLGELTPEEIQQSMVANIQTPVLIVDEFVKRKMFQPDSRIIYISSIRSRQPWSGQLMYSVGKSAGESLCRTWAQAFGGREEKFAFMAGTTANAVTVGLTRTESVMSCPPEMIESFKDEFMPLQSIPRFGQPEDVADVIGLLCGRDGRWISGTVVSASGGGVKIG</sequence>
<dbReference type="SUPFAM" id="SSF51735">
    <property type="entry name" value="NAD(P)-binding Rossmann-fold domains"/>
    <property type="match status" value="1"/>
</dbReference>
<name>A0A6G1GIN8_9PEZI</name>
<dbReference type="InterPro" id="IPR002347">
    <property type="entry name" value="SDR_fam"/>
</dbReference>
<dbReference type="AlphaFoldDB" id="A0A6G1GIN8"/>
<dbReference type="InterPro" id="IPR036291">
    <property type="entry name" value="NAD(P)-bd_dom_sf"/>
</dbReference>
<dbReference type="EMBL" id="ML977225">
    <property type="protein sequence ID" value="KAF1980722.1"/>
    <property type="molecule type" value="Genomic_DNA"/>
</dbReference>
<reference evidence="4" key="1">
    <citation type="journal article" date="2020" name="Stud. Mycol.">
        <title>101 Dothideomycetes genomes: a test case for predicting lifestyles and emergence of pathogens.</title>
        <authorList>
            <person name="Haridas S."/>
            <person name="Albert R."/>
            <person name="Binder M."/>
            <person name="Bloem J."/>
            <person name="Labutti K."/>
            <person name="Salamov A."/>
            <person name="Andreopoulos B."/>
            <person name="Baker S."/>
            <person name="Barry K."/>
            <person name="Bills G."/>
            <person name="Bluhm B."/>
            <person name="Cannon C."/>
            <person name="Castanera R."/>
            <person name="Culley D."/>
            <person name="Daum C."/>
            <person name="Ezra D."/>
            <person name="Gonzalez J."/>
            <person name="Henrissat B."/>
            <person name="Kuo A."/>
            <person name="Liang C."/>
            <person name="Lipzen A."/>
            <person name="Lutzoni F."/>
            <person name="Magnuson J."/>
            <person name="Mondo S."/>
            <person name="Nolan M."/>
            <person name="Ohm R."/>
            <person name="Pangilinan J."/>
            <person name="Park H.-J."/>
            <person name="Ramirez L."/>
            <person name="Alfaro M."/>
            <person name="Sun H."/>
            <person name="Tritt A."/>
            <person name="Yoshinaga Y."/>
            <person name="Zwiers L.-H."/>
            <person name="Turgeon B."/>
            <person name="Goodwin S."/>
            <person name="Spatafora J."/>
            <person name="Crous P."/>
            <person name="Grigoriev I."/>
        </authorList>
    </citation>
    <scope>NUCLEOTIDE SEQUENCE</scope>
    <source>
        <strain evidence="4">CBS 113979</strain>
    </source>
</reference>
<accession>A0A6G1GIN8</accession>
<dbReference type="Pfam" id="PF13561">
    <property type="entry name" value="adh_short_C2"/>
    <property type="match status" value="1"/>
</dbReference>
<organism evidence="4 5">
    <name type="scientific">Aulographum hederae CBS 113979</name>
    <dbReference type="NCBI Taxonomy" id="1176131"/>
    <lineage>
        <taxon>Eukaryota</taxon>
        <taxon>Fungi</taxon>
        <taxon>Dikarya</taxon>
        <taxon>Ascomycota</taxon>
        <taxon>Pezizomycotina</taxon>
        <taxon>Dothideomycetes</taxon>
        <taxon>Pleosporomycetidae</taxon>
        <taxon>Aulographales</taxon>
        <taxon>Aulographaceae</taxon>
    </lineage>
</organism>
<evidence type="ECO:0000313" key="4">
    <source>
        <dbReference type="EMBL" id="KAF1980722.1"/>
    </source>
</evidence>
<dbReference type="PRINTS" id="PR00081">
    <property type="entry name" value="GDHRDH"/>
</dbReference>
<comment type="similarity">
    <text evidence="1">Belongs to the short-chain dehydrogenases/reductases (SDR) family.</text>
</comment>
<gene>
    <name evidence="4" type="ORF">K402DRAFT_343813</name>
</gene>
<dbReference type="Gene3D" id="3.40.50.720">
    <property type="entry name" value="NAD(P)-binding Rossmann-like Domain"/>
    <property type="match status" value="1"/>
</dbReference>
<protein>
    <submittedName>
        <fullName evidence="4">NAD(P)-binding protein</fullName>
    </submittedName>
</protein>
<keyword evidence="5" id="KW-1185">Reference proteome</keyword>
<evidence type="ECO:0000313" key="5">
    <source>
        <dbReference type="Proteomes" id="UP000800041"/>
    </source>
</evidence>
<dbReference type="OrthoDB" id="47007at2759"/>
<dbReference type="PROSITE" id="PS00061">
    <property type="entry name" value="ADH_SHORT"/>
    <property type="match status" value="1"/>
</dbReference>
<keyword evidence="3" id="KW-0560">Oxidoreductase</keyword>
<dbReference type="PANTHER" id="PTHR48107">
    <property type="entry name" value="NADPH-DEPENDENT ALDEHYDE REDUCTASE-LIKE PROTEIN, CHLOROPLASTIC-RELATED"/>
    <property type="match status" value="1"/>
</dbReference>
<dbReference type="PANTHER" id="PTHR48107:SF7">
    <property type="entry name" value="RE15974P"/>
    <property type="match status" value="1"/>
</dbReference>
<keyword evidence="2" id="KW-0521">NADP</keyword>
<evidence type="ECO:0000256" key="2">
    <source>
        <dbReference type="ARBA" id="ARBA00022857"/>
    </source>
</evidence>
<evidence type="ECO:0000256" key="1">
    <source>
        <dbReference type="ARBA" id="ARBA00006484"/>
    </source>
</evidence>
<evidence type="ECO:0000256" key="3">
    <source>
        <dbReference type="ARBA" id="ARBA00023002"/>
    </source>
</evidence>
<dbReference type="GO" id="GO:0016614">
    <property type="term" value="F:oxidoreductase activity, acting on CH-OH group of donors"/>
    <property type="evidence" value="ECO:0007669"/>
    <property type="project" value="UniProtKB-ARBA"/>
</dbReference>
<dbReference type="CDD" id="cd05233">
    <property type="entry name" value="SDR_c"/>
    <property type="match status" value="1"/>
</dbReference>
<proteinExistence type="inferred from homology"/>
<dbReference type="Proteomes" id="UP000800041">
    <property type="component" value="Unassembled WGS sequence"/>
</dbReference>
<dbReference type="InterPro" id="IPR020904">
    <property type="entry name" value="Sc_DH/Rdtase_CS"/>
</dbReference>